<organism evidence="2 3">
    <name type="scientific">Prunus dulcis</name>
    <name type="common">Almond</name>
    <name type="synonym">Amygdalus dulcis</name>
    <dbReference type="NCBI Taxonomy" id="3755"/>
    <lineage>
        <taxon>Eukaryota</taxon>
        <taxon>Viridiplantae</taxon>
        <taxon>Streptophyta</taxon>
        <taxon>Embryophyta</taxon>
        <taxon>Tracheophyta</taxon>
        <taxon>Spermatophyta</taxon>
        <taxon>Magnoliopsida</taxon>
        <taxon>eudicotyledons</taxon>
        <taxon>Gunneridae</taxon>
        <taxon>Pentapetalae</taxon>
        <taxon>rosids</taxon>
        <taxon>fabids</taxon>
        <taxon>Rosales</taxon>
        <taxon>Rosaceae</taxon>
        <taxon>Amygdaloideae</taxon>
        <taxon>Amygdaleae</taxon>
        <taxon>Prunus</taxon>
    </lineage>
</organism>
<evidence type="ECO:0000313" key="2">
    <source>
        <dbReference type="EMBL" id="KAI5351684.1"/>
    </source>
</evidence>
<evidence type="ECO:0000313" key="3">
    <source>
        <dbReference type="Proteomes" id="UP001054821"/>
    </source>
</evidence>
<proteinExistence type="predicted"/>
<reference evidence="2 3" key="1">
    <citation type="journal article" date="2022" name="G3 (Bethesda)">
        <title>Whole-genome sequence and methylome profiling of the almond [Prunus dulcis (Mill.) D.A. Webb] cultivar 'Nonpareil'.</title>
        <authorList>
            <person name="D'Amico-Willman K.M."/>
            <person name="Ouma W.Z."/>
            <person name="Meulia T."/>
            <person name="Sideli G.M."/>
            <person name="Gradziel T.M."/>
            <person name="Fresnedo-Ramirez J."/>
        </authorList>
    </citation>
    <scope>NUCLEOTIDE SEQUENCE [LARGE SCALE GENOMIC DNA]</scope>
    <source>
        <strain evidence="2">Clone GOH B32 T37-40</strain>
    </source>
</reference>
<keyword evidence="3" id="KW-1185">Reference proteome</keyword>
<comment type="caution">
    <text evidence="2">The sequence shown here is derived from an EMBL/GenBank/DDBJ whole genome shotgun (WGS) entry which is preliminary data.</text>
</comment>
<dbReference type="AlphaFoldDB" id="A0AAD4ZP91"/>
<protein>
    <submittedName>
        <fullName evidence="2">Uncharacterized protein</fullName>
    </submittedName>
</protein>
<sequence length="150" mass="16850">MHIGRKFHFIRDAIQEGVVDLMQRSRSSCRYLHEGIAKGKVLLLRELLGVKSVNHLEGSVDQSIPNRVNRHKTQAPPPPRNQPQHHQQVHITTEGKSGSVEVLMGSHLDSDSEPNEKSISLQDIQGYNEVILEKEPCLFSADWIMKGGSL</sequence>
<feature type="region of interest" description="Disordered" evidence="1">
    <location>
        <begin position="61"/>
        <end position="86"/>
    </location>
</feature>
<gene>
    <name evidence="2" type="ORF">L3X38_004575</name>
</gene>
<dbReference type="Proteomes" id="UP001054821">
    <property type="component" value="Chromosome 1"/>
</dbReference>
<accession>A0AAD4ZP91</accession>
<name>A0AAD4ZP91_PRUDU</name>
<dbReference type="EMBL" id="JAJFAZ020000001">
    <property type="protein sequence ID" value="KAI5351684.1"/>
    <property type="molecule type" value="Genomic_DNA"/>
</dbReference>
<evidence type="ECO:0000256" key="1">
    <source>
        <dbReference type="SAM" id="MobiDB-lite"/>
    </source>
</evidence>